<name>A0A2M7TL86_UNCKA</name>
<dbReference type="EMBL" id="PFNL01000029">
    <property type="protein sequence ID" value="PIZ47787.1"/>
    <property type="molecule type" value="Genomic_DNA"/>
</dbReference>
<reference evidence="2" key="1">
    <citation type="submission" date="2017-09" db="EMBL/GenBank/DDBJ databases">
        <title>Depth-based differentiation of microbial function through sediment-hosted aquifers and enrichment of novel symbionts in the deep terrestrial subsurface.</title>
        <authorList>
            <person name="Probst A.J."/>
            <person name="Ladd B."/>
            <person name="Jarett J.K."/>
            <person name="Geller-Mcgrath D.E."/>
            <person name="Sieber C.M.K."/>
            <person name="Emerson J.B."/>
            <person name="Anantharaman K."/>
            <person name="Thomas B.C."/>
            <person name="Malmstrom R."/>
            <person name="Stieglmeier M."/>
            <person name="Klingl A."/>
            <person name="Woyke T."/>
            <person name="Ryan C.M."/>
            <person name="Banfield J.F."/>
        </authorList>
    </citation>
    <scope>NUCLEOTIDE SEQUENCE [LARGE SCALE GENOMIC DNA]</scope>
</reference>
<proteinExistence type="predicted"/>
<protein>
    <recommendedName>
        <fullName evidence="3">Nucleotidyl transferase AbiEii/AbiGii toxin family protein</fullName>
    </recommendedName>
</protein>
<organism evidence="1 2">
    <name type="scientific">candidate division WWE3 bacterium CG_4_10_14_0_2_um_filter_41_14</name>
    <dbReference type="NCBI Taxonomy" id="1975072"/>
    <lineage>
        <taxon>Bacteria</taxon>
        <taxon>Katanobacteria</taxon>
    </lineage>
</organism>
<evidence type="ECO:0000313" key="2">
    <source>
        <dbReference type="Proteomes" id="UP000228920"/>
    </source>
</evidence>
<sequence>MISLEEIRKFYASDMQLFDRGLLREYLQYEILSIIFSHKLGRKLSFLGGTCLRIVYGTNRFSEDIDFDNKDLTTDEFDTLSMYVKSELEKIGYKVEITTIHKLAFHCKIKFPQLLSTYELSSLSQENILIQIDTFDQGVNYQTQTYILNKFDITKPIIVTPKSVILSQKLWTITQRKRAKGRDFYDIAYLVQHTKPDSAFLQSKFGTSNMDKVKEEIQKHVVSLDFEYLAQDVKPFLASQKDLDKVIYFKELFDQYTFG</sequence>
<dbReference type="AlphaFoldDB" id="A0A2M7TL86"/>
<evidence type="ECO:0000313" key="1">
    <source>
        <dbReference type="EMBL" id="PIZ47787.1"/>
    </source>
</evidence>
<comment type="caution">
    <text evidence="1">The sequence shown here is derived from an EMBL/GenBank/DDBJ whole genome shotgun (WGS) entry which is preliminary data.</text>
</comment>
<dbReference type="Proteomes" id="UP000228920">
    <property type="component" value="Unassembled WGS sequence"/>
</dbReference>
<dbReference type="Gene3D" id="3.10.450.620">
    <property type="entry name" value="JHP933, nucleotidyltransferase-like core domain"/>
    <property type="match status" value="1"/>
</dbReference>
<dbReference type="Pfam" id="PF08843">
    <property type="entry name" value="AbiEii"/>
    <property type="match status" value="1"/>
</dbReference>
<gene>
    <name evidence="1" type="ORF">COY32_01130</name>
</gene>
<dbReference type="InterPro" id="IPR014942">
    <property type="entry name" value="AbiEii"/>
</dbReference>
<accession>A0A2M7TL86</accession>
<evidence type="ECO:0008006" key="3">
    <source>
        <dbReference type="Google" id="ProtNLM"/>
    </source>
</evidence>